<proteinExistence type="predicted"/>
<accession>A0AAV3QE00</accession>
<evidence type="ECO:0000313" key="1">
    <source>
        <dbReference type="EMBL" id="GAA0162322.1"/>
    </source>
</evidence>
<dbReference type="Proteomes" id="UP001454036">
    <property type="component" value="Unassembled WGS sequence"/>
</dbReference>
<reference evidence="1 2" key="1">
    <citation type="submission" date="2024-01" db="EMBL/GenBank/DDBJ databases">
        <title>The complete chloroplast genome sequence of Lithospermum erythrorhizon: insights into the phylogenetic relationship among Boraginaceae species and the maternal lineages of purple gromwells.</title>
        <authorList>
            <person name="Okada T."/>
            <person name="Watanabe K."/>
        </authorList>
    </citation>
    <scope>NUCLEOTIDE SEQUENCE [LARGE SCALE GENOMIC DNA]</scope>
</reference>
<protein>
    <submittedName>
        <fullName evidence="1">Uncharacterized protein</fullName>
    </submittedName>
</protein>
<sequence>MLGCANVSPAMLDSSSPGTNYRTDLSNLQPYTYTFLKYFYKFPVELAGLQAQFEKLQDITNQLSGIPKISPKLDVIDHNVDINDNLDVTFGVDKYEMEPNMNNTSSIISFSWNFESMNTFSDELETNKICASAVFDENPKTDKSYYVDAGLVIYDEYYYVDDQDLVLREVALNLDYICSKQIDNNSCNALAMNCRSMASNQKDEVVVEAISDNKHEGICEILPKPENFHVDDNIDSALVKCKDEIEPIMQNSTRTVYSSRNFESDYYFDELQMNELFAKEVFDEIPDREEYHYPKLIWLFTMNMMMIMIF</sequence>
<dbReference type="EMBL" id="BAABME010004424">
    <property type="protein sequence ID" value="GAA0162322.1"/>
    <property type="molecule type" value="Genomic_DNA"/>
</dbReference>
<keyword evidence="2" id="KW-1185">Reference proteome</keyword>
<comment type="caution">
    <text evidence="1">The sequence shown here is derived from an EMBL/GenBank/DDBJ whole genome shotgun (WGS) entry which is preliminary data.</text>
</comment>
<name>A0AAV3QE00_LITER</name>
<dbReference type="AlphaFoldDB" id="A0AAV3QE00"/>
<gene>
    <name evidence="1" type="ORF">LIER_18439</name>
</gene>
<organism evidence="1 2">
    <name type="scientific">Lithospermum erythrorhizon</name>
    <name type="common">Purple gromwell</name>
    <name type="synonym">Lithospermum officinale var. erythrorhizon</name>
    <dbReference type="NCBI Taxonomy" id="34254"/>
    <lineage>
        <taxon>Eukaryota</taxon>
        <taxon>Viridiplantae</taxon>
        <taxon>Streptophyta</taxon>
        <taxon>Embryophyta</taxon>
        <taxon>Tracheophyta</taxon>
        <taxon>Spermatophyta</taxon>
        <taxon>Magnoliopsida</taxon>
        <taxon>eudicotyledons</taxon>
        <taxon>Gunneridae</taxon>
        <taxon>Pentapetalae</taxon>
        <taxon>asterids</taxon>
        <taxon>lamiids</taxon>
        <taxon>Boraginales</taxon>
        <taxon>Boraginaceae</taxon>
        <taxon>Boraginoideae</taxon>
        <taxon>Lithospermeae</taxon>
        <taxon>Lithospermum</taxon>
    </lineage>
</organism>
<evidence type="ECO:0000313" key="2">
    <source>
        <dbReference type="Proteomes" id="UP001454036"/>
    </source>
</evidence>